<dbReference type="NCBIfam" id="TIGR03373">
    <property type="entry name" value="VI_minor_4"/>
    <property type="match status" value="1"/>
</dbReference>
<keyword evidence="2" id="KW-1185">Reference proteome</keyword>
<accession>A0A2N8KTI5</accession>
<dbReference type="OrthoDB" id="9801841at2"/>
<dbReference type="PIRSF" id="PIRSF029287">
    <property type="entry name" value="UCP029287"/>
    <property type="match status" value="1"/>
</dbReference>
<name>A0A2N8KTI5_9BURK</name>
<sequence length="250" mass="27090">MPLPGGAVNRRDTLPGWYGKLPALGDFASRRMGPDLLAWWDAWLAEGLLDLQTQHRLRGSNWLEAYLVSPSWQFLLSPACLPGELGHQAWMGCLMPSVDRVGRYFPFLVLQSLPALPRSLAAWRAVQARLQALDACAADALEQDWVVEQVEAELEAALRSSAWPDALWSDPGDAPAAAASPGQWLDVAATPDLASSDPVLDAGLRLWAQSLASSSQAPRSYWRAQPAGQAARWRVCAGMPQRASALLGGE</sequence>
<dbReference type="Pfam" id="PF09867">
    <property type="entry name" value="TagF_N"/>
    <property type="match status" value="1"/>
</dbReference>
<dbReference type="Proteomes" id="UP000235916">
    <property type="component" value="Unassembled WGS sequence"/>
</dbReference>
<protein>
    <submittedName>
        <fullName evidence="1">Type VI secretion system-associated protein TagF</fullName>
    </submittedName>
</protein>
<dbReference type="InterPro" id="IPR017748">
    <property type="entry name" value="TagF"/>
</dbReference>
<gene>
    <name evidence="1" type="ORF">C1O66_03735</name>
</gene>
<proteinExistence type="predicted"/>
<evidence type="ECO:0000313" key="2">
    <source>
        <dbReference type="Proteomes" id="UP000235916"/>
    </source>
</evidence>
<comment type="caution">
    <text evidence="1">The sequence shown here is derived from an EMBL/GenBank/DDBJ whole genome shotgun (WGS) entry which is preliminary data.</text>
</comment>
<organism evidence="1 2">
    <name type="scientific">Kinneretia aquatilis</name>
    <dbReference type="NCBI Taxonomy" id="2070761"/>
    <lineage>
        <taxon>Bacteria</taxon>
        <taxon>Pseudomonadati</taxon>
        <taxon>Pseudomonadota</taxon>
        <taxon>Betaproteobacteria</taxon>
        <taxon>Burkholderiales</taxon>
        <taxon>Sphaerotilaceae</taxon>
        <taxon>Roseateles</taxon>
    </lineage>
</organism>
<dbReference type="EMBL" id="POSP01000003">
    <property type="protein sequence ID" value="PND36740.1"/>
    <property type="molecule type" value="Genomic_DNA"/>
</dbReference>
<dbReference type="AlphaFoldDB" id="A0A2N8KTI5"/>
<dbReference type="InterPro" id="IPR038225">
    <property type="entry name" value="TagF_sf"/>
</dbReference>
<evidence type="ECO:0000313" key="1">
    <source>
        <dbReference type="EMBL" id="PND36740.1"/>
    </source>
</evidence>
<reference evidence="1 2" key="1">
    <citation type="submission" date="2018-01" db="EMBL/GenBank/DDBJ databases">
        <title>Draft genome sequence of Paucibacter aquatile CR182 isolated from freshwater of the Nakdong River.</title>
        <authorList>
            <person name="Choi A."/>
            <person name="Chung E.J."/>
        </authorList>
    </citation>
    <scope>NUCLEOTIDE SEQUENCE [LARGE SCALE GENOMIC DNA]</scope>
    <source>
        <strain evidence="1 2">CR182</strain>
    </source>
</reference>
<dbReference type="Gene3D" id="3.40.1730.10">
    <property type="entry name" value="pa0076 domain"/>
    <property type="match status" value="1"/>
</dbReference>